<dbReference type="PROSITE" id="PS50002">
    <property type="entry name" value="SH3"/>
    <property type="match status" value="1"/>
</dbReference>
<evidence type="ECO:0000313" key="5">
    <source>
        <dbReference type="EMBL" id="KAJ8418843.1"/>
    </source>
</evidence>
<keyword evidence="1 2" id="KW-0728">SH3 domain</keyword>
<dbReference type="Proteomes" id="UP001221898">
    <property type="component" value="Unassembled WGS sequence"/>
</dbReference>
<proteinExistence type="predicted"/>
<dbReference type="SUPFAM" id="SSF50044">
    <property type="entry name" value="SH3-domain"/>
    <property type="match status" value="1"/>
</dbReference>
<dbReference type="AlphaFoldDB" id="A0AAD7X3N2"/>
<dbReference type="EMBL" id="JAINUG010000001">
    <property type="protein sequence ID" value="KAJ8418843.1"/>
    <property type="molecule type" value="Genomic_DNA"/>
</dbReference>
<evidence type="ECO:0000256" key="1">
    <source>
        <dbReference type="ARBA" id="ARBA00022443"/>
    </source>
</evidence>
<protein>
    <recommendedName>
        <fullName evidence="4">SH3 domain-containing protein</fullName>
    </recommendedName>
</protein>
<evidence type="ECO:0000313" key="6">
    <source>
        <dbReference type="Proteomes" id="UP001221898"/>
    </source>
</evidence>
<dbReference type="InterPro" id="IPR036028">
    <property type="entry name" value="SH3-like_dom_sf"/>
</dbReference>
<name>A0AAD7X3N2_9TELE</name>
<evidence type="ECO:0000256" key="2">
    <source>
        <dbReference type="PROSITE-ProRule" id="PRU00192"/>
    </source>
</evidence>
<feature type="domain" description="SH3" evidence="4">
    <location>
        <begin position="31"/>
        <end position="92"/>
    </location>
</feature>
<accession>A0AAD7X3N2</accession>
<evidence type="ECO:0000256" key="3">
    <source>
        <dbReference type="SAM" id="MobiDB-lite"/>
    </source>
</evidence>
<sequence length="103" mass="11255">MDTEDFETIPSSAEELSNSSDPEEECGNKNGDNDRFCVQLTYEAKTAQDLSLESGDLVQFVEEAENGQWLVKNLITQKTGLIPPRILQAAGGSLICHNTGTSY</sequence>
<feature type="region of interest" description="Disordered" evidence="3">
    <location>
        <begin position="1"/>
        <end position="32"/>
    </location>
</feature>
<dbReference type="InterPro" id="IPR001452">
    <property type="entry name" value="SH3_domain"/>
</dbReference>
<feature type="compositionally biased region" description="Polar residues" evidence="3">
    <location>
        <begin position="9"/>
        <end position="20"/>
    </location>
</feature>
<dbReference type="Pfam" id="PF00018">
    <property type="entry name" value="SH3_1"/>
    <property type="match status" value="1"/>
</dbReference>
<keyword evidence="6" id="KW-1185">Reference proteome</keyword>
<gene>
    <name evidence="5" type="ORF">AAFF_G00003420</name>
</gene>
<dbReference type="Gene3D" id="2.30.30.40">
    <property type="entry name" value="SH3 Domains"/>
    <property type="match status" value="1"/>
</dbReference>
<evidence type="ECO:0000259" key="4">
    <source>
        <dbReference type="PROSITE" id="PS50002"/>
    </source>
</evidence>
<organism evidence="5 6">
    <name type="scientific">Aldrovandia affinis</name>
    <dbReference type="NCBI Taxonomy" id="143900"/>
    <lineage>
        <taxon>Eukaryota</taxon>
        <taxon>Metazoa</taxon>
        <taxon>Chordata</taxon>
        <taxon>Craniata</taxon>
        <taxon>Vertebrata</taxon>
        <taxon>Euteleostomi</taxon>
        <taxon>Actinopterygii</taxon>
        <taxon>Neopterygii</taxon>
        <taxon>Teleostei</taxon>
        <taxon>Notacanthiformes</taxon>
        <taxon>Halosauridae</taxon>
        <taxon>Aldrovandia</taxon>
    </lineage>
</organism>
<comment type="caution">
    <text evidence="5">The sequence shown here is derived from an EMBL/GenBank/DDBJ whole genome shotgun (WGS) entry which is preliminary data.</text>
</comment>
<reference evidence="5" key="1">
    <citation type="journal article" date="2023" name="Science">
        <title>Genome structures resolve the early diversification of teleost fishes.</title>
        <authorList>
            <person name="Parey E."/>
            <person name="Louis A."/>
            <person name="Montfort J."/>
            <person name="Bouchez O."/>
            <person name="Roques C."/>
            <person name="Iampietro C."/>
            <person name="Lluch J."/>
            <person name="Castinel A."/>
            <person name="Donnadieu C."/>
            <person name="Desvignes T."/>
            <person name="Floi Bucao C."/>
            <person name="Jouanno E."/>
            <person name="Wen M."/>
            <person name="Mejri S."/>
            <person name="Dirks R."/>
            <person name="Jansen H."/>
            <person name="Henkel C."/>
            <person name="Chen W.J."/>
            <person name="Zahm M."/>
            <person name="Cabau C."/>
            <person name="Klopp C."/>
            <person name="Thompson A.W."/>
            <person name="Robinson-Rechavi M."/>
            <person name="Braasch I."/>
            <person name="Lecointre G."/>
            <person name="Bobe J."/>
            <person name="Postlethwait J.H."/>
            <person name="Berthelot C."/>
            <person name="Roest Crollius H."/>
            <person name="Guiguen Y."/>
        </authorList>
    </citation>
    <scope>NUCLEOTIDE SEQUENCE</scope>
    <source>
        <strain evidence="5">NC1722</strain>
    </source>
</reference>